<evidence type="ECO:0000256" key="1">
    <source>
        <dbReference type="ARBA" id="ARBA00004123"/>
    </source>
</evidence>
<dbReference type="Pfam" id="PF01876">
    <property type="entry name" value="RNase_P_p30"/>
    <property type="match status" value="1"/>
</dbReference>
<keyword evidence="3" id="KW-0819">tRNA processing</keyword>
<comment type="subcellular location">
    <subcellularLocation>
        <location evidence="1">Nucleus</location>
    </subcellularLocation>
</comment>
<comment type="similarity">
    <text evidence="2">Belongs to the eukaryotic/archaeal RNase P protein component 3 family.</text>
</comment>
<dbReference type="OrthoDB" id="17948at2759"/>
<dbReference type="STRING" id="1246581.A0A2H9TMD4"/>
<proteinExistence type="inferred from homology"/>
<sequence>MYYDLNVPWQPDTVASLPQQLASLEKCMVHTIDSCLVGYHAVAINHRVEGKLPKTVSCDYYASGRTPLRQYTRLTLVLSDPQQNYGINAGNEVIRSYDLLAVQPETEKMFHSACTNLDIDIISLDMTVRLPFPVRAGYLRQALARGIVFELLYAPIIVDATARRNIIGNARTLQRLALKGDGLLVTGGAESVWSLRAPADVINLTGLLGVPAHRRKNCLEGTAAATVMHAASRKFTHKSAVTILPTESEQKNTDMLDDFVEFK</sequence>
<evidence type="ECO:0000256" key="2">
    <source>
        <dbReference type="ARBA" id="ARBA00007331"/>
    </source>
</evidence>
<dbReference type="InterPro" id="IPR002738">
    <property type="entry name" value="RNase_P_p30"/>
</dbReference>
<dbReference type="Proteomes" id="UP000240830">
    <property type="component" value="Unassembled WGS sequence"/>
</dbReference>
<organism evidence="4 5">
    <name type="scientific">Paramicrosporidium saccamoebae</name>
    <dbReference type="NCBI Taxonomy" id="1246581"/>
    <lineage>
        <taxon>Eukaryota</taxon>
        <taxon>Fungi</taxon>
        <taxon>Fungi incertae sedis</taxon>
        <taxon>Cryptomycota</taxon>
        <taxon>Cryptomycota incertae sedis</taxon>
        <taxon>Paramicrosporidium</taxon>
    </lineage>
</organism>
<dbReference type="AlphaFoldDB" id="A0A2H9TMD4"/>
<evidence type="ECO:0000313" key="4">
    <source>
        <dbReference type="EMBL" id="PJF18913.1"/>
    </source>
</evidence>
<evidence type="ECO:0000256" key="3">
    <source>
        <dbReference type="ARBA" id="ARBA00022694"/>
    </source>
</evidence>
<dbReference type="Gene3D" id="3.20.20.140">
    <property type="entry name" value="Metal-dependent hydrolases"/>
    <property type="match status" value="1"/>
</dbReference>
<accession>A0A2H9TMD4</accession>
<dbReference type="GO" id="GO:0005655">
    <property type="term" value="C:nucleolar ribonuclease P complex"/>
    <property type="evidence" value="ECO:0007669"/>
    <property type="project" value="TreeGrafter"/>
</dbReference>
<dbReference type="PANTHER" id="PTHR13031">
    <property type="entry name" value="RIBONUCLEASE P SUBUNIT P30"/>
    <property type="match status" value="1"/>
</dbReference>
<dbReference type="PANTHER" id="PTHR13031:SF0">
    <property type="entry name" value="RIBONUCLEASE P PROTEIN SUBUNIT P30"/>
    <property type="match status" value="1"/>
</dbReference>
<dbReference type="GO" id="GO:0008033">
    <property type="term" value="P:tRNA processing"/>
    <property type="evidence" value="ECO:0007669"/>
    <property type="project" value="UniProtKB-KW"/>
</dbReference>
<dbReference type="GO" id="GO:0003723">
    <property type="term" value="F:RNA binding"/>
    <property type="evidence" value="ECO:0007669"/>
    <property type="project" value="TreeGrafter"/>
</dbReference>
<evidence type="ECO:0000313" key="5">
    <source>
        <dbReference type="Proteomes" id="UP000240830"/>
    </source>
</evidence>
<protein>
    <submittedName>
        <fullName evidence="4">Uncharacterized protein</fullName>
    </submittedName>
</protein>
<reference evidence="4 5" key="1">
    <citation type="submission" date="2016-10" db="EMBL/GenBank/DDBJ databases">
        <title>The genome of Paramicrosporidium saccamoebae is the missing link in understanding Cryptomycota and Microsporidia evolution.</title>
        <authorList>
            <person name="Quandt C.A."/>
            <person name="Beaudet D."/>
            <person name="Corsaro D."/>
            <person name="Michel R."/>
            <person name="Corradi N."/>
            <person name="James T."/>
        </authorList>
    </citation>
    <scope>NUCLEOTIDE SEQUENCE [LARGE SCALE GENOMIC DNA]</scope>
    <source>
        <strain evidence="4 5">KSL3</strain>
    </source>
</reference>
<dbReference type="SUPFAM" id="SSF89550">
    <property type="entry name" value="PHP domain-like"/>
    <property type="match status" value="1"/>
</dbReference>
<comment type="caution">
    <text evidence="4">The sequence shown here is derived from an EMBL/GenBank/DDBJ whole genome shotgun (WGS) entry which is preliminary data.</text>
</comment>
<keyword evidence="5" id="KW-1185">Reference proteome</keyword>
<dbReference type="InterPro" id="IPR016195">
    <property type="entry name" value="Pol/histidinol_Pase-like"/>
</dbReference>
<name>A0A2H9TMD4_9FUNG</name>
<dbReference type="EMBL" id="MTSL01000095">
    <property type="protein sequence ID" value="PJF18913.1"/>
    <property type="molecule type" value="Genomic_DNA"/>
</dbReference>
<gene>
    <name evidence="4" type="ORF">PSACC_01267</name>
</gene>